<sequence>PQYYHKHCFNTTLESKDTLSSENSHGCHSSDVPGGPSKTMDFQPPAHSVPGATAMAASLSERLFLLDLLVDWVRLEAGLLPPPVVAAAAAQEEESPPRSSRGLCPAVAFRLLDFPTLLVYPPGGPAAPAPELRPGLVNFGRGKSCLFRLQPARLHRLLLRSPLYTLLLQLPPGRATPAPQLLGTCSISLAAAAHRVLGPAASGCSQGHRGSFPLQNQEGERIGHIALGYRLTDLGSSLLGHLERPVASTGGGVEGVEVSPQTLQENQQLWQPDSEPSPRDADKPLVGVKVSTAGKDLKEGVFHSKANSDYTASVENGKTSSVICSKGSSERSVSPQNREVTELDIETNIICPPPLYYTHVTQEKTPPKQGEITIEPQMNAPEELDGTFLEEELVNPPTQTNPPEHTDFATHERPPVLTHPAHIQDVGASNQTTYRPQTEQNRINTVRQLPLLSALLVELSLLYNQPMASPTHIHPHLAWLYRTEDKKSPEPSANSTCKSESKNKLSLGENEKSVSLQYKKNQTENLKKGKYFEKKGGVPPKRVPRGKLLYGLTNTLKLRLKQTNPDMLVVHEKREEYRKSQAQMLGAKLRIPSSKVKILSFAEQHRKPHQLPKDDTTKETKLKCATEKTLDDLLEEMVSPANSIVSERFIHTNILGGRVEVKVQSPGHFQRVAVVDRIVVDKEIDDKQVKITSNDILTADMNENNPSTSSCSESASELKYSDDFTSPCCSEDTSRSLQARDSSPGTENPKHSQQTSKSSETRLSIRKNSSEKSSILSPPFSAGSPVLSYKRFRISKAQDKSLEEASNISTSDFSSSHWTEEKENQRDQNGMHNSKVLKRNQDIPTKLKTRTGCKSSEKSQSPRTSQNLMSWIAVHLDHFEEVNDDLGSLNISKQCRVICKLVINKLPGYTVSTWVKNELTTDQEDTLLILDVNLVLQIYSQIGY</sequence>
<dbReference type="GO" id="GO:0032467">
    <property type="term" value="P:positive regulation of cytokinesis"/>
    <property type="evidence" value="ECO:0007669"/>
    <property type="project" value="TreeGrafter"/>
</dbReference>
<feature type="non-terminal residue" evidence="3">
    <location>
        <position position="1"/>
    </location>
</feature>
<dbReference type="GO" id="GO:0051256">
    <property type="term" value="P:mitotic spindle midzone assembly"/>
    <property type="evidence" value="ECO:0007669"/>
    <property type="project" value="TreeGrafter"/>
</dbReference>
<dbReference type="Pfam" id="PF14924">
    <property type="entry name" value="MAP10_N"/>
    <property type="match status" value="1"/>
</dbReference>
<feature type="domain" description="Microtubule-associated protein 10 C-terminal" evidence="2">
    <location>
        <begin position="616"/>
        <end position="910"/>
    </location>
</feature>
<dbReference type="GO" id="GO:1990023">
    <property type="term" value="C:mitotic spindle midzone"/>
    <property type="evidence" value="ECO:0007669"/>
    <property type="project" value="TreeGrafter"/>
</dbReference>
<reference evidence="4" key="1">
    <citation type="journal article" date="2019" name="IScience">
        <title>Narwhal Genome Reveals Long-Term Low Genetic Diversity despite Current Large Abundance Size.</title>
        <authorList>
            <person name="Westbury M.V."/>
            <person name="Petersen B."/>
            <person name="Garde E."/>
            <person name="Heide-Jorgensen M.P."/>
            <person name="Lorenzen E.D."/>
        </authorList>
    </citation>
    <scope>NUCLEOTIDE SEQUENCE [LARGE SCALE GENOMIC DNA]</scope>
</reference>
<evidence type="ECO:0000259" key="2">
    <source>
        <dbReference type="Pfam" id="PF14925"/>
    </source>
</evidence>
<feature type="domain" description="Microtubule-associated protein 10 C-terminal" evidence="2">
    <location>
        <begin position="324"/>
        <end position="615"/>
    </location>
</feature>
<feature type="region of interest" description="Disordered" evidence="1">
    <location>
        <begin position="800"/>
        <end position="864"/>
    </location>
</feature>
<name>A0A4U1FHC5_MONMO</name>
<feature type="compositionally biased region" description="Polar residues" evidence="1">
    <location>
        <begin position="804"/>
        <end position="817"/>
    </location>
</feature>
<gene>
    <name evidence="3" type="ORF">EI555_013618</name>
</gene>
<feature type="compositionally biased region" description="Polar residues" evidence="1">
    <location>
        <begin position="735"/>
        <end position="762"/>
    </location>
</feature>
<dbReference type="PANTHER" id="PTHR21831:SF2">
    <property type="entry name" value="MICROTUBULE-ASSOCIATED PROTEIN 10"/>
    <property type="match status" value="1"/>
</dbReference>
<dbReference type="GO" id="GO:0097431">
    <property type="term" value="C:mitotic spindle pole"/>
    <property type="evidence" value="ECO:0007669"/>
    <property type="project" value="TreeGrafter"/>
</dbReference>
<feature type="region of interest" description="Disordered" evidence="1">
    <location>
        <begin position="266"/>
        <end position="285"/>
    </location>
</feature>
<dbReference type="PANTHER" id="PTHR21831">
    <property type="entry name" value="MICROTUBULE-ASSOCIATED PROTEIN 10"/>
    <property type="match status" value="1"/>
</dbReference>
<dbReference type="InterPro" id="IPR039302">
    <property type="entry name" value="MAP10"/>
</dbReference>
<feature type="region of interest" description="Disordered" evidence="1">
    <location>
        <begin position="722"/>
        <end position="780"/>
    </location>
</feature>
<feature type="region of interest" description="Disordered" evidence="1">
    <location>
        <begin position="17"/>
        <end position="37"/>
    </location>
</feature>
<evidence type="ECO:0000313" key="4">
    <source>
        <dbReference type="Proteomes" id="UP000308365"/>
    </source>
</evidence>
<dbReference type="GO" id="GO:0005813">
    <property type="term" value="C:centrosome"/>
    <property type="evidence" value="ECO:0007669"/>
    <property type="project" value="TreeGrafter"/>
</dbReference>
<dbReference type="EMBL" id="RWIC01000139">
    <property type="protein sequence ID" value="TKC48937.1"/>
    <property type="molecule type" value="Genomic_DNA"/>
</dbReference>
<dbReference type="GO" id="GO:0031122">
    <property type="term" value="P:cytoplasmic microtubule organization"/>
    <property type="evidence" value="ECO:0007669"/>
    <property type="project" value="TreeGrafter"/>
</dbReference>
<protein>
    <recommendedName>
        <fullName evidence="2">Microtubule-associated protein 10 C-terminal domain-containing protein</fullName>
    </recommendedName>
</protein>
<organism evidence="3 4">
    <name type="scientific">Monodon monoceros</name>
    <name type="common">Narwhal</name>
    <name type="synonym">Ceratodon monodon</name>
    <dbReference type="NCBI Taxonomy" id="40151"/>
    <lineage>
        <taxon>Eukaryota</taxon>
        <taxon>Metazoa</taxon>
        <taxon>Chordata</taxon>
        <taxon>Craniata</taxon>
        <taxon>Vertebrata</taxon>
        <taxon>Euteleostomi</taxon>
        <taxon>Mammalia</taxon>
        <taxon>Eutheria</taxon>
        <taxon>Laurasiatheria</taxon>
        <taxon>Artiodactyla</taxon>
        <taxon>Whippomorpha</taxon>
        <taxon>Cetacea</taxon>
        <taxon>Odontoceti</taxon>
        <taxon>Monodontidae</taxon>
        <taxon>Monodon</taxon>
    </lineage>
</organism>
<feature type="region of interest" description="Disordered" evidence="1">
    <location>
        <begin position="486"/>
        <end position="512"/>
    </location>
</feature>
<dbReference type="Proteomes" id="UP000308365">
    <property type="component" value="Unassembled WGS sequence"/>
</dbReference>
<proteinExistence type="predicted"/>
<dbReference type="Pfam" id="PF14925">
    <property type="entry name" value="HPHLAWLY"/>
    <property type="match status" value="2"/>
</dbReference>
<feature type="non-terminal residue" evidence="3">
    <location>
        <position position="944"/>
    </location>
</feature>
<dbReference type="GO" id="GO:0008017">
    <property type="term" value="F:microtubule binding"/>
    <property type="evidence" value="ECO:0007669"/>
    <property type="project" value="InterPro"/>
</dbReference>
<evidence type="ECO:0000313" key="3">
    <source>
        <dbReference type="EMBL" id="TKC48937.1"/>
    </source>
</evidence>
<dbReference type="AlphaFoldDB" id="A0A4U1FHC5"/>
<feature type="compositionally biased region" description="Polar residues" evidence="1">
    <location>
        <begin position="852"/>
        <end position="864"/>
    </location>
</feature>
<dbReference type="GO" id="GO:0030496">
    <property type="term" value="C:midbody"/>
    <property type="evidence" value="ECO:0007669"/>
    <property type="project" value="TreeGrafter"/>
</dbReference>
<dbReference type="GO" id="GO:0005881">
    <property type="term" value="C:cytoplasmic microtubule"/>
    <property type="evidence" value="ECO:0007669"/>
    <property type="project" value="TreeGrafter"/>
</dbReference>
<dbReference type="InterPro" id="IPR026679">
    <property type="entry name" value="MAP10_C-term"/>
</dbReference>
<accession>A0A4U1FHC5</accession>
<comment type="caution">
    <text evidence="3">The sequence shown here is derived from an EMBL/GenBank/DDBJ whole genome shotgun (WGS) entry which is preliminary data.</text>
</comment>
<evidence type="ECO:0000256" key="1">
    <source>
        <dbReference type="SAM" id="MobiDB-lite"/>
    </source>
</evidence>